<evidence type="ECO:0000313" key="1">
    <source>
        <dbReference type="EMBL" id="GLO66249.1"/>
    </source>
</evidence>
<accession>A0ABQ5TH98</accession>
<keyword evidence="2" id="KW-1185">Reference proteome</keyword>
<dbReference type="EMBL" id="BSKO01000001">
    <property type="protein sequence ID" value="GLO66249.1"/>
    <property type="molecule type" value="Genomic_DNA"/>
</dbReference>
<dbReference type="Gene3D" id="3.40.50.300">
    <property type="entry name" value="P-loop containing nucleotide triphosphate hydrolases"/>
    <property type="match status" value="1"/>
</dbReference>
<sequence>MWRNPTLYRKYKSHEITRESFVTSIWYFYYRLGEAMWNSGIRTFDEETTFPYMAKQTNEKISKSYEKYGGYDTVWVVMDMCNNDKHNEDYHLSEMQKYESLRGLAKQGLIDPDNEKLINMLASQSLNKVQNYFNHQFKKGFKSINAGQVEFVDLVDDEIYDELEEMKKGINMGVPLFYAPRLTKMIKGWLEGKMGYLVLPSGVGKSTIVRSLYLMTIITQKKKALIFINEESKTAWRMSLLSVVATYILKKRISRDKIFEGGWDEYTESVLKEAADWLIENRPEFLKLGILKKYRFEDVVNWVEYYKAYGVTHMVLDTFKPDGSETDMARWEVFGKNAQELYDLVKEENLNIGTLATLQLKIGRIDRYLDHDSVGKSKEVVEVADYTMLGRLLFEDEYEGRKNAIKAFNYVKKNGSWEEEKYTLNPKKEYLIIFFGKNRLGSASKQIIMEVNYDFNEMREVALAELKPTAPKGF</sequence>
<dbReference type="InterPro" id="IPR027417">
    <property type="entry name" value="P-loop_NTPase"/>
</dbReference>
<proteinExistence type="predicted"/>
<organism evidence="1 2">
    <name type="scientific">Oceanobacillus kimchii</name>
    <dbReference type="NCBI Taxonomy" id="746691"/>
    <lineage>
        <taxon>Bacteria</taxon>
        <taxon>Bacillati</taxon>
        <taxon>Bacillota</taxon>
        <taxon>Bacilli</taxon>
        <taxon>Bacillales</taxon>
        <taxon>Bacillaceae</taxon>
        <taxon>Oceanobacillus</taxon>
    </lineage>
</organism>
<comment type="caution">
    <text evidence="1">The sequence shown here is derived from an EMBL/GenBank/DDBJ whole genome shotgun (WGS) entry which is preliminary data.</text>
</comment>
<dbReference type="Proteomes" id="UP001275436">
    <property type="component" value="Unassembled WGS sequence"/>
</dbReference>
<evidence type="ECO:0000313" key="2">
    <source>
        <dbReference type="Proteomes" id="UP001275436"/>
    </source>
</evidence>
<name>A0ABQ5TH98_9BACI</name>
<gene>
    <name evidence="1" type="ORF">MACH08_20330</name>
</gene>
<reference evidence="1 2" key="1">
    <citation type="submission" date="2023-02" db="EMBL/GenBank/DDBJ databases">
        <title>Oceanobacillus kimchii IFOP_LL358 isolated form Alexandrium catenella lab strain.</title>
        <authorList>
            <person name="Gajardo G."/>
            <person name="Ueki S."/>
            <person name="Maruyama F."/>
        </authorList>
    </citation>
    <scope>NUCLEOTIDE SEQUENCE [LARGE SCALE GENOMIC DNA]</scope>
    <source>
        <strain evidence="1 2">IFOP_LL358</strain>
    </source>
</reference>
<protein>
    <recommendedName>
        <fullName evidence="3">SF4 helicase domain-containing protein</fullName>
    </recommendedName>
</protein>
<evidence type="ECO:0008006" key="3">
    <source>
        <dbReference type="Google" id="ProtNLM"/>
    </source>
</evidence>